<evidence type="ECO:0000256" key="1">
    <source>
        <dbReference type="ARBA" id="ARBA00013258"/>
    </source>
</evidence>
<dbReference type="SUPFAM" id="SSF52151">
    <property type="entry name" value="FabD/lysophospholipase-like"/>
    <property type="match status" value="1"/>
</dbReference>
<dbReference type="NCBIfam" id="TIGR00128">
    <property type="entry name" value="fabD"/>
    <property type="match status" value="1"/>
</dbReference>
<reference evidence="9 10" key="1">
    <citation type="submission" date="2019-03" db="EMBL/GenBank/DDBJ databases">
        <title>The genome sequence of Nitrosococcus wardiae strain D1FHST reveals the archetypal metabolic capacity of ammonia-oxidizing Gammaproteobacteria.</title>
        <authorList>
            <person name="Wang L."/>
            <person name="Lim C.K."/>
            <person name="Hanson T.E."/>
            <person name="Dang H."/>
            <person name="Klotz M.G."/>
        </authorList>
    </citation>
    <scope>NUCLEOTIDE SEQUENCE [LARGE SCALE GENOMIC DNA]</scope>
    <source>
        <strain evidence="9 10">D1FHS</strain>
    </source>
</reference>
<comment type="catalytic activity">
    <reaction evidence="5 6">
        <text>holo-[ACP] + malonyl-CoA = malonyl-[ACP] + CoA</text>
        <dbReference type="Rhea" id="RHEA:41792"/>
        <dbReference type="Rhea" id="RHEA-COMP:9623"/>
        <dbReference type="Rhea" id="RHEA-COMP:9685"/>
        <dbReference type="ChEBI" id="CHEBI:57287"/>
        <dbReference type="ChEBI" id="CHEBI:57384"/>
        <dbReference type="ChEBI" id="CHEBI:64479"/>
        <dbReference type="ChEBI" id="CHEBI:78449"/>
        <dbReference type="EC" id="2.3.1.39"/>
    </reaction>
</comment>
<dbReference type="EMBL" id="CP038033">
    <property type="protein sequence ID" value="QBQ55410.1"/>
    <property type="molecule type" value="Genomic_DNA"/>
</dbReference>
<keyword evidence="4 6" id="KW-0012">Acyltransferase</keyword>
<dbReference type="SMART" id="SM00827">
    <property type="entry name" value="PKS_AT"/>
    <property type="match status" value="1"/>
</dbReference>
<feature type="domain" description="Malonyl-CoA:ACP transacylase (MAT)" evidence="8">
    <location>
        <begin position="7"/>
        <end position="297"/>
    </location>
</feature>
<gene>
    <name evidence="9" type="primary">fabD</name>
    <name evidence="9" type="ORF">E3U44_13510</name>
</gene>
<comment type="similarity">
    <text evidence="6">Belongs to the fabD family.</text>
</comment>
<dbReference type="PIRSF" id="PIRSF000446">
    <property type="entry name" value="Mct"/>
    <property type="match status" value="1"/>
</dbReference>
<keyword evidence="3 6" id="KW-0808">Transferase</keyword>
<dbReference type="SUPFAM" id="SSF55048">
    <property type="entry name" value="Probable ACP-binding domain of malonyl-CoA ACP transacylase"/>
    <property type="match status" value="1"/>
</dbReference>
<dbReference type="Gene3D" id="3.30.70.250">
    <property type="entry name" value="Malonyl-CoA ACP transacylase, ACP-binding"/>
    <property type="match status" value="1"/>
</dbReference>
<dbReference type="InterPro" id="IPR014043">
    <property type="entry name" value="Acyl_transferase_dom"/>
</dbReference>
<dbReference type="OrthoDB" id="9808564at2"/>
<dbReference type="Proteomes" id="UP000294325">
    <property type="component" value="Chromosome"/>
</dbReference>
<proteinExistence type="inferred from homology"/>
<accession>A0A4P7C1E1</accession>
<evidence type="ECO:0000259" key="8">
    <source>
        <dbReference type="SMART" id="SM00827"/>
    </source>
</evidence>
<dbReference type="PANTHER" id="PTHR42681:SF1">
    <property type="entry name" value="MALONYL-COA-ACYL CARRIER PROTEIN TRANSACYLASE, MITOCHONDRIAL"/>
    <property type="match status" value="1"/>
</dbReference>
<evidence type="ECO:0000256" key="6">
    <source>
        <dbReference type="PIRNR" id="PIRNR000446"/>
    </source>
</evidence>
<sequence>MNKLAFVFPGQGSQAIGMLADLAESNPQVRETFAQASAVLEYDLWQLVQAGPEEDLNRTDRTQPAMLAAGVAVWRVWRAAGGRCPAFMAGHSLGEYTALVCAEAIEFEAAVGLVADRGRYMLEAVSQKEGAMAAILGLSDEAIKDVCKQTAQGQVVEAVNFNAPGQVVIAGHAEAVNRAVEKARNIGAKRAVTLSVSVPSHCRLMEPAAERLRQRLSGLAIKTPSIPVVNNVDVAVNQDPRAITDALTRQLDHPVRWVETITWLRSQEVNTWVECGPGKVLTGLSRRIDKYMAMLPIYDSASLEKTLKITGGA</sequence>
<name>A0A4P7C1E1_9GAMM</name>
<dbReference type="PANTHER" id="PTHR42681">
    <property type="entry name" value="MALONYL-COA-ACYL CARRIER PROTEIN TRANSACYLASE, MITOCHONDRIAL"/>
    <property type="match status" value="1"/>
</dbReference>
<evidence type="ECO:0000256" key="3">
    <source>
        <dbReference type="ARBA" id="ARBA00022679"/>
    </source>
</evidence>
<evidence type="ECO:0000256" key="5">
    <source>
        <dbReference type="ARBA" id="ARBA00048462"/>
    </source>
</evidence>
<dbReference type="FunFam" id="3.30.70.250:FF:000001">
    <property type="entry name" value="Malonyl CoA-acyl carrier protein transacylase"/>
    <property type="match status" value="1"/>
</dbReference>
<dbReference type="InterPro" id="IPR004410">
    <property type="entry name" value="Malonyl_CoA-ACP_transAc_FabD"/>
</dbReference>
<dbReference type="GO" id="GO:0005829">
    <property type="term" value="C:cytosol"/>
    <property type="evidence" value="ECO:0007669"/>
    <property type="project" value="TreeGrafter"/>
</dbReference>
<dbReference type="InterPro" id="IPR016035">
    <property type="entry name" value="Acyl_Trfase/lysoPLipase"/>
</dbReference>
<evidence type="ECO:0000313" key="9">
    <source>
        <dbReference type="EMBL" id="QBQ55410.1"/>
    </source>
</evidence>
<feature type="active site" evidence="7">
    <location>
        <position position="201"/>
    </location>
</feature>
<keyword evidence="10" id="KW-1185">Reference proteome</keyword>
<evidence type="ECO:0000256" key="4">
    <source>
        <dbReference type="ARBA" id="ARBA00023315"/>
    </source>
</evidence>
<dbReference type="EC" id="2.3.1.39" evidence="1 6"/>
<dbReference type="KEGG" id="nwr:E3U44_13510"/>
<dbReference type="RefSeq" id="WP_134358669.1">
    <property type="nucleotide sequence ID" value="NZ_CP038033.1"/>
</dbReference>
<dbReference type="InterPro" id="IPR016036">
    <property type="entry name" value="Malonyl_transacylase_ACP-bd"/>
</dbReference>
<dbReference type="InterPro" id="IPR001227">
    <property type="entry name" value="Ac_transferase_dom_sf"/>
</dbReference>
<evidence type="ECO:0000256" key="2">
    <source>
        <dbReference type="ARBA" id="ARBA00018953"/>
    </source>
</evidence>
<dbReference type="GO" id="GO:0004314">
    <property type="term" value="F:[acyl-carrier-protein] S-malonyltransferase activity"/>
    <property type="evidence" value="ECO:0007669"/>
    <property type="project" value="UniProtKB-EC"/>
</dbReference>
<dbReference type="GO" id="GO:0006633">
    <property type="term" value="P:fatty acid biosynthetic process"/>
    <property type="evidence" value="ECO:0007669"/>
    <property type="project" value="TreeGrafter"/>
</dbReference>
<dbReference type="AlphaFoldDB" id="A0A4P7C1E1"/>
<dbReference type="InterPro" id="IPR050858">
    <property type="entry name" value="Mal-CoA-ACP_Trans/PKS_FabD"/>
</dbReference>
<evidence type="ECO:0000313" key="10">
    <source>
        <dbReference type="Proteomes" id="UP000294325"/>
    </source>
</evidence>
<dbReference type="Pfam" id="PF00698">
    <property type="entry name" value="Acyl_transf_1"/>
    <property type="match status" value="1"/>
</dbReference>
<organism evidence="9 10">
    <name type="scientific">Nitrosococcus wardiae</name>
    <dbReference type="NCBI Taxonomy" id="1814290"/>
    <lineage>
        <taxon>Bacteria</taxon>
        <taxon>Pseudomonadati</taxon>
        <taxon>Pseudomonadota</taxon>
        <taxon>Gammaproteobacteria</taxon>
        <taxon>Chromatiales</taxon>
        <taxon>Chromatiaceae</taxon>
        <taxon>Nitrosococcus</taxon>
    </lineage>
</organism>
<dbReference type="Gene3D" id="3.40.366.10">
    <property type="entry name" value="Malonyl-Coenzyme A Acyl Carrier Protein, domain 2"/>
    <property type="match status" value="1"/>
</dbReference>
<evidence type="ECO:0000256" key="7">
    <source>
        <dbReference type="PIRSR" id="PIRSR000446-1"/>
    </source>
</evidence>
<dbReference type="InterPro" id="IPR024925">
    <property type="entry name" value="Malonyl_CoA-ACP_transAc"/>
</dbReference>
<protein>
    <recommendedName>
        <fullName evidence="2 6">Malonyl CoA-acyl carrier protein transacylase</fullName>
        <ecNumber evidence="1 6">2.3.1.39</ecNumber>
    </recommendedName>
</protein>
<feature type="active site" evidence="7">
    <location>
        <position position="92"/>
    </location>
</feature>